<keyword evidence="2" id="KW-1133">Transmembrane helix</keyword>
<dbReference type="InterPro" id="IPR001387">
    <property type="entry name" value="Cro/C1-type_HTH"/>
</dbReference>
<evidence type="ECO:0000256" key="1">
    <source>
        <dbReference type="ARBA" id="ARBA00023125"/>
    </source>
</evidence>
<reference evidence="4 6" key="1">
    <citation type="submission" date="2009-09" db="EMBL/GenBank/DDBJ databases">
        <authorList>
            <person name="Qin X."/>
            <person name="Bachman B."/>
            <person name="Battles P."/>
            <person name="Bell A."/>
            <person name="Bess C."/>
            <person name="Bickham C."/>
            <person name="Chaboub L."/>
            <person name="Chen D."/>
            <person name="Coyle M."/>
            <person name="Deiros D.R."/>
            <person name="Dinh H."/>
            <person name="Forbes L."/>
            <person name="Fowler G."/>
            <person name="Francisco L."/>
            <person name="Fu Q."/>
            <person name="Gubbala S."/>
            <person name="Hale W."/>
            <person name="Han Y."/>
            <person name="Hemphill L."/>
            <person name="Highlander S.K."/>
            <person name="Hirani K."/>
            <person name="Hogues M."/>
            <person name="Jackson L."/>
            <person name="Jakkamsetti A."/>
            <person name="Javaid M."/>
            <person name="Jiang H."/>
            <person name="Korchina V."/>
            <person name="Kovar C."/>
            <person name="Lara F."/>
            <person name="Lee S."/>
            <person name="Mata R."/>
            <person name="Mathew T."/>
            <person name="Moen C."/>
            <person name="Morales K."/>
            <person name="Munidasa M."/>
            <person name="Nazareth L."/>
            <person name="Ngo R."/>
            <person name="Nguyen L."/>
            <person name="Okwuonu G."/>
            <person name="Ongeri F."/>
            <person name="Patil S."/>
            <person name="Petrosino J."/>
            <person name="Pham C."/>
            <person name="Pham P."/>
            <person name="Pu L.-L."/>
            <person name="Puazo M."/>
            <person name="Raj R."/>
            <person name="Reid J."/>
            <person name="Rouhana J."/>
            <person name="Saada N."/>
            <person name="Shang Y."/>
            <person name="Simmons D."/>
            <person name="Thornton R."/>
            <person name="Warren J."/>
            <person name="Weissenberger G."/>
            <person name="Zhang J."/>
            <person name="Zhang L."/>
            <person name="Zhou C."/>
            <person name="Zhu D."/>
            <person name="Muzny D."/>
            <person name="Worley K."/>
            <person name="Gibbs R."/>
        </authorList>
    </citation>
    <scope>NUCLEOTIDE SEQUENCE [LARGE SCALE GENOMIC DNA]</scope>
    <source>
        <strain evidence="4 6">DSM 16041</strain>
    </source>
</reference>
<dbReference type="Proteomes" id="UP000051883">
    <property type="component" value="Unassembled WGS sequence"/>
</dbReference>
<proteinExistence type="predicted"/>
<evidence type="ECO:0000256" key="2">
    <source>
        <dbReference type="SAM" id="Phobius"/>
    </source>
</evidence>
<keyword evidence="2" id="KW-0472">Membrane</keyword>
<dbReference type="Pfam" id="PF01381">
    <property type="entry name" value="HTH_3"/>
    <property type="match status" value="1"/>
</dbReference>
<dbReference type="OrthoDB" id="9812495at2"/>
<dbReference type="CDD" id="cd00093">
    <property type="entry name" value="HTH_XRE"/>
    <property type="match status" value="1"/>
</dbReference>
<dbReference type="GO" id="GO:0003677">
    <property type="term" value="F:DNA binding"/>
    <property type="evidence" value="ECO:0007669"/>
    <property type="project" value="UniProtKB-KW"/>
</dbReference>
<dbReference type="EMBL" id="AZDK01000002">
    <property type="protein sequence ID" value="KRK60643.1"/>
    <property type="molecule type" value="Genomic_DNA"/>
</dbReference>
<dbReference type="SUPFAM" id="SSF47413">
    <property type="entry name" value="lambda repressor-like DNA-binding domains"/>
    <property type="match status" value="1"/>
</dbReference>
<evidence type="ECO:0000313" key="4">
    <source>
        <dbReference type="EMBL" id="EEW54713.1"/>
    </source>
</evidence>
<dbReference type="Gene3D" id="1.10.260.40">
    <property type="entry name" value="lambda repressor-like DNA-binding domains"/>
    <property type="match status" value="1"/>
</dbReference>
<keyword evidence="1 4" id="KW-0238">DNA-binding</keyword>
<feature type="transmembrane region" description="Helical" evidence="2">
    <location>
        <begin position="120"/>
        <end position="138"/>
    </location>
</feature>
<comment type="caution">
    <text evidence="4">The sequence shown here is derived from an EMBL/GenBank/DDBJ whole genome shotgun (WGS) entry which is preliminary data.</text>
</comment>
<dbReference type="PROSITE" id="PS50943">
    <property type="entry name" value="HTH_CROC1"/>
    <property type="match status" value="1"/>
</dbReference>
<protein>
    <submittedName>
        <fullName evidence="4">DNA-binding helix-turn-helix protein</fullName>
    </submittedName>
    <submittedName>
        <fullName evidence="5">DNA-binding protein</fullName>
    </submittedName>
</protein>
<name>C8P446_9LACO</name>
<dbReference type="PATRIC" id="fig|525309.8.peg.681"/>
<keyword evidence="7" id="KW-1185">Reference proteome</keyword>
<dbReference type="RefSeq" id="WP_007124762.1">
    <property type="nucleotide sequence ID" value="NZ_AZDK01000002.1"/>
</dbReference>
<dbReference type="InterPro" id="IPR010982">
    <property type="entry name" value="Lambda_DNA-bd_dom_sf"/>
</dbReference>
<reference evidence="5 7" key="2">
    <citation type="journal article" date="2015" name="Genome Announc.">
        <title>Expanding the biotechnology potential of lactobacilli through comparative genomics of 213 strains and associated genera.</title>
        <authorList>
            <person name="Sun Z."/>
            <person name="Harris H.M."/>
            <person name="McCann A."/>
            <person name="Guo C."/>
            <person name="Argimon S."/>
            <person name="Zhang W."/>
            <person name="Yang X."/>
            <person name="Jeffery I.B."/>
            <person name="Cooney J.C."/>
            <person name="Kagawa T.F."/>
            <person name="Liu W."/>
            <person name="Song Y."/>
            <person name="Salvetti E."/>
            <person name="Wrobel A."/>
            <person name="Rasinkangas P."/>
            <person name="Parkhill J."/>
            <person name="Rea M.C."/>
            <person name="O'Sullivan O."/>
            <person name="Ritari J."/>
            <person name="Douillard F.P."/>
            <person name="Paul Ross R."/>
            <person name="Yang R."/>
            <person name="Briner A.E."/>
            <person name="Felis G.E."/>
            <person name="de Vos W.M."/>
            <person name="Barrangou R."/>
            <person name="Klaenhammer T.R."/>
            <person name="Caufield P.W."/>
            <person name="Cui Y."/>
            <person name="Zhang H."/>
            <person name="O'Toole P.W."/>
        </authorList>
    </citation>
    <scope>NUCLEOTIDE SEQUENCE [LARGE SCALE GENOMIC DNA]</scope>
    <source>
        <strain evidence="5 7">DSM 16041</strain>
    </source>
</reference>
<evidence type="ECO:0000313" key="6">
    <source>
        <dbReference type="Proteomes" id="UP000003675"/>
    </source>
</evidence>
<evidence type="ECO:0000313" key="5">
    <source>
        <dbReference type="EMBL" id="KRK60643.1"/>
    </source>
</evidence>
<keyword evidence="2" id="KW-0812">Transmembrane</keyword>
<gene>
    <name evidence="5" type="ORF">FC31_GL000668</name>
    <name evidence="4" type="ORF">HMPREF0494_0090</name>
</gene>
<dbReference type="eggNOG" id="COG1476">
    <property type="taxonomic scope" value="Bacteria"/>
</dbReference>
<evidence type="ECO:0000313" key="7">
    <source>
        <dbReference type="Proteomes" id="UP000051883"/>
    </source>
</evidence>
<dbReference type="HOGENOM" id="CLU_105392_0_0_9"/>
<dbReference type="SMART" id="SM00530">
    <property type="entry name" value="HTH_XRE"/>
    <property type="match status" value="1"/>
</dbReference>
<organism evidence="4 6">
    <name type="scientific">Limosilactobacillus antri DSM 16041</name>
    <dbReference type="NCBI Taxonomy" id="525309"/>
    <lineage>
        <taxon>Bacteria</taxon>
        <taxon>Bacillati</taxon>
        <taxon>Bacillota</taxon>
        <taxon>Bacilli</taxon>
        <taxon>Lactobacillales</taxon>
        <taxon>Lactobacillaceae</taxon>
        <taxon>Limosilactobacillus</taxon>
    </lineage>
</organism>
<dbReference type="STRING" id="525309.HMPREF0494_0090"/>
<dbReference type="PANTHER" id="PTHR46558:SF4">
    <property type="entry name" value="DNA-BIDING PHAGE PROTEIN"/>
    <property type="match status" value="1"/>
</dbReference>
<dbReference type="Proteomes" id="UP000003675">
    <property type="component" value="Unassembled WGS sequence"/>
</dbReference>
<dbReference type="AlphaFoldDB" id="C8P446"/>
<accession>C8P446</accession>
<sequence>MVNNQIKQLRTARHLSQEQLAEKAKVSVRTIQRLEAGDDASISTLNLVAGALDVQVGDLFPKTAALKQQAKIQSADELLQAQLHQRHEEYKNFKRIYNTCYIVVMLLWGCLFSLVHSSVISSIMGVLWIGGWMALDPLKKWLEIKRISPKLDVKYPLTVNRLDKNQLNKKQRAQA</sequence>
<dbReference type="EMBL" id="ACLL01000005">
    <property type="protein sequence ID" value="EEW54713.1"/>
    <property type="molecule type" value="Genomic_DNA"/>
</dbReference>
<feature type="domain" description="HTH cro/C1-type" evidence="3">
    <location>
        <begin position="6"/>
        <end position="59"/>
    </location>
</feature>
<evidence type="ECO:0000259" key="3">
    <source>
        <dbReference type="PROSITE" id="PS50943"/>
    </source>
</evidence>
<dbReference type="PANTHER" id="PTHR46558">
    <property type="entry name" value="TRACRIPTIONAL REGULATORY PROTEIN-RELATED-RELATED"/>
    <property type="match status" value="1"/>
</dbReference>